<organism evidence="1 2">
    <name type="scientific">Rhodopseudomonas palustris</name>
    <dbReference type="NCBI Taxonomy" id="1076"/>
    <lineage>
        <taxon>Bacteria</taxon>
        <taxon>Pseudomonadati</taxon>
        <taxon>Pseudomonadota</taxon>
        <taxon>Alphaproteobacteria</taxon>
        <taxon>Hyphomicrobiales</taxon>
        <taxon>Nitrobacteraceae</taxon>
        <taxon>Rhodopseudomonas</taxon>
    </lineage>
</organism>
<name>A0A418V4C0_RHOPL</name>
<dbReference type="Proteomes" id="UP000285523">
    <property type="component" value="Unassembled WGS sequence"/>
</dbReference>
<dbReference type="Pfam" id="PF06252">
    <property type="entry name" value="GemA"/>
    <property type="match status" value="1"/>
</dbReference>
<dbReference type="RefSeq" id="WP_119857340.1">
    <property type="nucleotide sequence ID" value="NZ_QYYD01000014.1"/>
</dbReference>
<sequence>MKLSAQRSTTAMIATIHALKTKAKLDDDSYRDLLERQTGKRSAKALSVTQAGQVIERLRELAGDRTPVGAVARLDGPVGAKLRALWIAAYDLGVVRDRTDRAMLSYLERQTGVSHVRFLSNAGAGNAAIEGIKAWLARASKIEWPGDRADIRTSKRAVLHAQWLRLIDLGAVIPTIADQPLSDLDHYAWRVACRTGWDDFEPCHFDQVQAALGRRLRAAVALHSEGAVS</sequence>
<dbReference type="OrthoDB" id="7353918at2"/>
<evidence type="ECO:0000313" key="2">
    <source>
        <dbReference type="Proteomes" id="UP000285523"/>
    </source>
</evidence>
<evidence type="ECO:0000313" key="1">
    <source>
        <dbReference type="EMBL" id="RJF70895.1"/>
    </source>
</evidence>
<dbReference type="EMBL" id="QYYD01000014">
    <property type="protein sequence ID" value="RJF70895.1"/>
    <property type="molecule type" value="Genomic_DNA"/>
</dbReference>
<dbReference type="InterPro" id="IPR009363">
    <property type="entry name" value="Phage_Mu_Gp16"/>
</dbReference>
<accession>A0A418V4C0</accession>
<dbReference type="AlphaFoldDB" id="A0A418V4C0"/>
<proteinExistence type="predicted"/>
<protein>
    <submittedName>
        <fullName evidence="1">Regulatory protein GemA</fullName>
    </submittedName>
</protein>
<gene>
    <name evidence="1" type="ORF">D4Q52_14800</name>
</gene>
<reference evidence="1 2" key="1">
    <citation type="submission" date="2018-09" db="EMBL/GenBank/DDBJ databases">
        <title>Draft genome sequence of Rhodopseudomonas palustris 2.1.18.</title>
        <authorList>
            <person name="Robertson S.L."/>
            <person name="Meyer T.E."/>
            <person name="Kyndt J.A."/>
        </authorList>
    </citation>
    <scope>NUCLEOTIDE SEQUENCE [LARGE SCALE GENOMIC DNA]</scope>
    <source>
        <strain evidence="1 2">2.1.18</strain>
    </source>
</reference>
<comment type="caution">
    <text evidence="1">The sequence shown here is derived from an EMBL/GenBank/DDBJ whole genome shotgun (WGS) entry which is preliminary data.</text>
</comment>